<dbReference type="Pfam" id="PF00186">
    <property type="entry name" value="DHFR_1"/>
    <property type="match status" value="1"/>
</dbReference>
<dbReference type="EC" id="1.5.1.3" evidence="3 9"/>
<dbReference type="InterPro" id="IPR017925">
    <property type="entry name" value="DHFR_CS"/>
</dbReference>
<dbReference type="AlphaFoldDB" id="A0A4R6S6U8"/>
<feature type="domain" description="DHFR" evidence="11">
    <location>
        <begin position="8"/>
        <end position="175"/>
    </location>
</feature>
<dbReference type="PIRSF" id="PIRSF000194">
    <property type="entry name" value="DHFR"/>
    <property type="match status" value="1"/>
</dbReference>
<evidence type="ECO:0000256" key="3">
    <source>
        <dbReference type="ARBA" id="ARBA00012856"/>
    </source>
</evidence>
<evidence type="ECO:0000259" key="11">
    <source>
        <dbReference type="PROSITE" id="PS51330"/>
    </source>
</evidence>
<evidence type="ECO:0000256" key="2">
    <source>
        <dbReference type="ARBA" id="ARBA00009539"/>
    </source>
</evidence>
<dbReference type="GO" id="GO:0006730">
    <property type="term" value="P:one-carbon metabolic process"/>
    <property type="evidence" value="ECO:0007669"/>
    <property type="project" value="UniProtKB-KW"/>
</dbReference>
<gene>
    <name evidence="12" type="ORF">EDF62_0946</name>
</gene>
<dbReference type="PANTHER" id="PTHR48069">
    <property type="entry name" value="DIHYDROFOLATE REDUCTASE"/>
    <property type="match status" value="1"/>
</dbReference>
<dbReference type="RefSeq" id="WP_431830906.1">
    <property type="nucleotide sequence ID" value="NZ_SNYA01000002.1"/>
</dbReference>
<name>A0A4R6S6U8_9MICO</name>
<dbReference type="GO" id="GO:0004146">
    <property type="term" value="F:dihydrofolate reductase activity"/>
    <property type="evidence" value="ECO:0007669"/>
    <property type="project" value="UniProtKB-EC"/>
</dbReference>
<keyword evidence="5 9" id="KW-0554">One-carbon metabolism</keyword>
<evidence type="ECO:0000256" key="1">
    <source>
        <dbReference type="ARBA" id="ARBA00004903"/>
    </source>
</evidence>
<keyword evidence="7 9" id="KW-0560">Oxidoreductase</keyword>
<evidence type="ECO:0000256" key="7">
    <source>
        <dbReference type="ARBA" id="ARBA00023002"/>
    </source>
</evidence>
<comment type="caution">
    <text evidence="12">The sequence shown here is derived from an EMBL/GenBank/DDBJ whole genome shotgun (WGS) entry which is preliminary data.</text>
</comment>
<dbReference type="EMBL" id="SNYA01000002">
    <property type="protein sequence ID" value="TDP94526.1"/>
    <property type="molecule type" value="Genomic_DNA"/>
</dbReference>
<reference evidence="12 13" key="1">
    <citation type="submission" date="2019-03" db="EMBL/GenBank/DDBJ databases">
        <title>Genomic analyses of the natural microbiome of Caenorhabditis elegans.</title>
        <authorList>
            <person name="Samuel B."/>
        </authorList>
    </citation>
    <scope>NUCLEOTIDE SEQUENCE [LARGE SCALE GENOMIC DNA]</scope>
    <source>
        <strain evidence="12 13">JUb18</strain>
    </source>
</reference>
<evidence type="ECO:0000256" key="8">
    <source>
        <dbReference type="ARBA" id="ARBA00025067"/>
    </source>
</evidence>
<evidence type="ECO:0000256" key="4">
    <source>
        <dbReference type="ARBA" id="ARBA00018886"/>
    </source>
</evidence>
<dbReference type="GO" id="GO:0046452">
    <property type="term" value="P:dihydrofolate metabolic process"/>
    <property type="evidence" value="ECO:0007669"/>
    <property type="project" value="TreeGrafter"/>
</dbReference>
<dbReference type="Proteomes" id="UP000295601">
    <property type="component" value="Unassembled WGS sequence"/>
</dbReference>
<protein>
    <recommendedName>
        <fullName evidence="4 9">Dihydrofolate reductase</fullName>
        <ecNumber evidence="3 9">1.5.1.3</ecNumber>
    </recommendedName>
</protein>
<keyword evidence="6 9" id="KW-0521">NADP</keyword>
<accession>A0A4R6S6U8</accession>
<evidence type="ECO:0000256" key="6">
    <source>
        <dbReference type="ARBA" id="ARBA00022857"/>
    </source>
</evidence>
<dbReference type="GO" id="GO:0005829">
    <property type="term" value="C:cytosol"/>
    <property type="evidence" value="ECO:0007669"/>
    <property type="project" value="TreeGrafter"/>
</dbReference>
<dbReference type="FunFam" id="3.40.430.10:FF:000001">
    <property type="entry name" value="Dihydrofolate reductase"/>
    <property type="match status" value="1"/>
</dbReference>
<evidence type="ECO:0000313" key="13">
    <source>
        <dbReference type="Proteomes" id="UP000295601"/>
    </source>
</evidence>
<dbReference type="InterPro" id="IPR012259">
    <property type="entry name" value="DHFR"/>
</dbReference>
<dbReference type="PROSITE" id="PS51330">
    <property type="entry name" value="DHFR_2"/>
    <property type="match status" value="1"/>
</dbReference>
<evidence type="ECO:0000256" key="9">
    <source>
        <dbReference type="PIRNR" id="PIRNR000194"/>
    </source>
</evidence>
<dbReference type="SUPFAM" id="SSF53597">
    <property type="entry name" value="Dihydrofolate reductase-like"/>
    <property type="match status" value="1"/>
</dbReference>
<evidence type="ECO:0000256" key="10">
    <source>
        <dbReference type="RuleBase" id="RU004474"/>
    </source>
</evidence>
<sequence>MSEAPAPRIGLIWAQAENGVIGMDGVMPWHLPGDLAHFKRITLGAPVIMGRRTWDSLPARFRPLPGRANIVVTRNSEWAAEGALVAESPAAALTLASAPEHEAPEWVWVMGGGELYRQTLPLADRLEITRIAAEITGDTRAPELGPEWVEVPGADDSPQFDAASGLSYRFVRYERG</sequence>
<organism evidence="12 13">
    <name type="scientific">Leucobacter luti</name>
    <dbReference type="NCBI Taxonomy" id="340320"/>
    <lineage>
        <taxon>Bacteria</taxon>
        <taxon>Bacillati</taxon>
        <taxon>Actinomycetota</taxon>
        <taxon>Actinomycetes</taxon>
        <taxon>Micrococcales</taxon>
        <taxon>Microbacteriaceae</taxon>
        <taxon>Leucobacter</taxon>
    </lineage>
</organism>
<dbReference type="PRINTS" id="PR00070">
    <property type="entry name" value="DHFR"/>
</dbReference>
<dbReference type="UniPathway" id="UPA00077">
    <property type="reaction ID" value="UER00158"/>
</dbReference>
<comment type="function">
    <text evidence="8 9">Key enzyme in folate metabolism. Catalyzes an essential reaction for de novo glycine and purine synthesis, and for DNA precursor synthesis.</text>
</comment>
<evidence type="ECO:0000256" key="5">
    <source>
        <dbReference type="ARBA" id="ARBA00022563"/>
    </source>
</evidence>
<dbReference type="GO" id="GO:0046655">
    <property type="term" value="P:folic acid metabolic process"/>
    <property type="evidence" value="ECO:0007669"/>
    <property type="project" value="TreeGrafter"/>
</dbReference>
<comment type="similarity">
    <text evidence="2 9 10">Belongs to the dihydrofolate reductase family.</text>
</comment>
<dbReference type="InterPro" id="IPR024072">
    <property type="entry name" value="DHFR-like_dom_sf"/>
</dbReference>
<dbReference type="CDD" id="cd00209">
    <property type="entry name" value="DHFR"/>
    <property type="match status" value="1"/>
</dbReference>
<proteinExistence type="inferred from homology"/>
<dbReference type="InterPro" id="IPR001796">
    <property type="entry name" value="DHFR_dom"/>
</dbReference>
<comment type="pathway">
    <text evidence="1 9">Cofactor biosynthesis; tetrahydrofolate biosynthesis; 5,6,7,8-tetrahydrofolate from 7,8-dihydrofolate: step 1/1.</text>
</comment>
<comment type="catalytic activity">
    <reaction evidence="9">
        <text>(6S)-5,6,7,8-tetrahydrofolate + NADP(+) = 7,8-dihydrofolate + NADPH + H(+)</text>
        <dbReference type="Rhea" id="RHEA:15009"/>
        <dbReference type="ChEBI" id="CHEBI:15378"/>
        <dbReference type="ChEBI" id="CHEBI:57451"/>
        <dbReference type="ChEBI" id="CHEBI:57453"/>
        <dbReference type="ChEBI" id="CHEBI:57783"/>
        <dbReference type="ChEBI" id="CHEBI:58349"/>
        <dbReference type="EC" id="1.5.1.3"/>
    </reaction>
</comment>
<dbReference type="Gene3D" id="3.40.430.10">
    <property type="entry name" value="Dihydrofolate Reductase, subunit A"/>
    <property type="match status" value="1"/>
</dbReference>
<dbReference type="GO" id="GO:0046654">
    <property type="term" value="P:tetrahydrofolate biosynthetic process"/>
    <property type="evidence" value="ECO:0007669"/>
    <property type="project" value="UniProtKB-UniPathway"/>
</dbReference>
<dbReference type="GO" id="GO:0070401">
    <property type="term" value="F:NADP+ binding"/>
    <property type="evidence" value="ECO:0007669"/>
    <property type="project" value="UniProtKB-ARBA"/>
</dbReference>
<keyword evidence="13" id="KW-1185">Reference proteome</keyword>
<dbReference type="PROSITE" id="PS00075">
    <property type="entry name" value="DHFR_1"/>
    <property type="match status" value="1"/>
</dbReference>
<dbReference type="PANTHER" id="PTHR48069:SF3">
    <property type="entry name" value="DIHYDROFOLATE REDUCTASE"/>
    <property type="match status" value="1"/>
</dbReference>
<evidence type="ECO:0000313" key="12">
    <source>
        <dbReference type="EMBL" id="TDP94526.1"/>
    </source>
</evidence>